<protein>
    <recommendedName>
        <fullName evidence="8">Abasic site processing protein</fullName>
        <ecNumber evidence="8">3.4.-.-</ecNumber>
    </recommendedName>
</protein>
<dbReference type="Gene3D" id="3.90.1680.10">
    <property type="entry name" value="SOS response associated peptidase-like"/>
    <property type="match status" value="1"/>
</dbReference>
<keyword evidence="5" id="KW-0190">Covalent protein-DNA linkage</keyword>
<dbReference type="PANTHER" id="PTHR13604:SF0">
    <property type="entry name" value="ABASIC SITE PROCESSING PROTEIN HMCES"/>
    <property type="match status" value="1"/>
</dbReference>
<dbReference type="AlphaFoldDB" id="A0A3D2X5R3"/>
<organism evidence="9 10">
    <name type="scientific">Lachnoclostridium phytofermentans</name>
    <dbReference type="NCBI Taxonomy" id="66219"/>
    <lineage>
        <taxon>Bacteria</taxon>
        <taxon>Bacillati</taxon>
        <taxon>Bacillota</taxon>
        <taxon>Clostridia</taxon>
        <taxon>Lachnospirales</taxon>
        <taxon>Lachnospiraceae</taxon>
    </lineage>
</organism>
<reference evidence="9 10" key="1">
    <citation type="journal article" date="2018" name="Nat. Biotechnol.">
        <title>A standardized bacterial taxonomy based on genome phylogeny substantially revises the tree of life.</title>
        <authorList>
            <person name="Parks D.H."/>
            <person name="Chuvochina M."/>
            <person name="Waite D.W."/>
            <person name="Rinke C."/>
            <person name="Skarshewski A."/>
            <person name="Chaumeil P.A."/>
            <person name="Hugenholtz P."/>
        </authorList>
    </citation>
    <scope>NUCLEOTIDE SEQUENCE [LARGE SCALE GENOMIC DNA]</scope>
    <source>
        <strain evidence="9">UBA11728</strain>
    </source>
</reference>
<dbReference type="GO" id="GO:0016829">
    <property type="term" value="F:lyase activity"/>
    <property type="evidence" value="ECO:0007669"/>
    <property type="project" value="UniProtKB-KW"/>
</dbReference>
<dbReference type="PANTHER" id="PTHR13604">
    <property type="entry name" value="DC12-RELATED"/>
    <property type="match status" value="1"/>
</dbReference>
<evidence type="ECO:0000256" key="6">
    <source>
        <dbReference type="ARBA" id="ARBA00023125"/>
    </source>
</evidence>
<evidence type="ECO:0000256" key="5">
    <source>
        <dbReference type="ARBA" id="ARBA00023124"/>
    </source>
</evidence>
<name>A0A3D2X5R3_9FIRM</name>
<dbReference type="EC" id="3.4.-.-" evidence="8"/>
<keyword evidence="2 8" id="KW-0645">Protease</keyword>
<accession>A0A3D2X5R3</accession>
<dbReference type="InterPro" id="IPR003738">
    <property type="entry name" value="SRAP"/>
</dbReference>
<dbReference type="InterPro" id="IPR036590">
    <property type="entry name" value="SRAP-like"/>
</dbReference>
<evidence type="ECO:0000256" key="3">
    <source>
        <dbReference type="ARBA" id="ARBA00022763"/>
    </source>
</evidence>
<keyword evidence="7" id="KW-0456">Lyase</keyword>
<keyword evidence="3" id="KW-0227">DNA damage</keyword>
<comment type="similarity">
    <text evidence="1 8">Belongs to the SOS response-associated peptidase family.</text>
</comment>
<sequence>MCGRYYVDEESNEELLRIIRNLDRRLQGERLQTPDSNNEGTHVPRKFKTGEIYPTNTAPIIARKEGSILPSAMTWGYKGFEGSKVIINARSESASEKRMFANDLESRRIVVPASGFYEWEHSGSKTKYYFTSKQEKPLYMAGLSHLDEEEDRFVILTTAANESMIDIHNRMPVLLKEDEIEGWLSSRKEAISIMKRTPEQLQKTNASLKEPEFEQLRFPW</sequence>
<keyword evidence="6" id="KW-0238">DNA-binding</keyword>
<comment type="caution">
    <text evidence="9">The sequence shown here is derived from an EMBL/GenBank/DDBJ whole genome shotgun (WGS) entry which is preliminary data.</text>
</comment>
<dbReference type="GO" id="GO:0006508">
    <property type="term" value="P:proteolysis"/>
    <property type="evidence" value="ECO:0007669"/>
    <property type="project" value="UniProtKB-KW"/>
</dbReference>
<dbReference type="Proteomes" id="UP000262969">
    <property type="component" value="Unassembled WGS sequence"/>
</dbReference>
<evidence type="ECO:0000256" key="2">
    <source>
        <dbReference type="ARBA" id="ARBA00022670"/>
    </source>
</evidence>
<dbReference type="GO" id="GO:0003697">
    <property type="term" value="F:single-stranded DNA binding"/>
    <property type="evidence" value="ECO:0007669"/>
    <property type="project" value="InterPro"/>
</dbReference>
<dbReference type="Pfam" id="PF02586">
    <property type="entry name" value="SRAP"/>
    <property type="match status" value="1"/>
</dbReference>
<evidence type="ECO:0000256" key="7">
    <source>
        <dbReference type="ARBA" id="ARBA00023239"/>
    </source>
</evidence>
<dbReference type="EMBL" id="DPVV01000285">
    <property type="protein sequence ID" value="HCL02480.1"/>
    <property type="molecule type" value="Genomic_DNA"/>
</dbReference>
<proteinExistence type="inferred from homology"/>
<evidence type="ECO:0000313" key="10">
    <source>
        <dbReference type="Proteomes" id="UP000262969"/>
    </source>
</evidence>
<evidence type="ECO:0000256" key="8">
    <source>
        <dbReference type="RuleBase" id="RU364100"/>
    </source>
</evidence>
<gene>
    <name evidence="9" type="ORF">DHW61_08700</name>
</gene>
<evidence type="ECO:0000313" key="9">
    <source>
        <dbReference type="EMBL" id="HCL02480.1"/>
    </source>
</evidence>
<evidence type="ECO:0000256" key="4">
    <source>
        <dbReference type="ARBA" id="ARBA00022801"/>
    </source>
</evidence>
<dbReference type="GO" id="GO:0106300">
    <property type="term" value="P:protein-DNA covalent cross-linking repair"/>
    <property type="evidence" value="ECO:0007669"/>
    <property type="project" value="InterPro"/>
</dbReference>
<dbReference type="SUPFAM" id="SSF143081">
    <property type="entry name" value="BB1717-like"/>
    <property type="match status" value="1"/>
</dbReference>
<evidence type="ECO:0000256" key="1">
    <source>
        <dbReference type="ARBA" id="ARBA00008136"/>
    </source>
</evidence>
<dbReference type="GO" id="GO:0008233">
    <property type="term" value="F:peptidase activity"/>
    <property type="evidence" value="ECO:0007669"/>
    <property type="project" value="UniProtKB-KW"/>
</dbReference>
<keyword evidence="4 8" id="KW-0378">Hydrolase</keyword>